<feature type="compositionally biased region" description="Basic and acidic residues" evidence="1">
    <location>
        <begin position="352"/>
        <end position="364"/>
    </location>
</feature>
<gene>
    <name evidence="2" type="ORF">FGG08_003886</name>
</gene>
<reference evidence="2" key="1">
    <citation type="submission" date="2021-03" db="EMBL/GenBank/DDBJ databases">
        <title>Comparative genomics and phylogenomic investigation of the class Geoglossomycetes provide insights into ecological specialization and systematics.</title>
        <authorList>
            <person name="Melie T."/>
            <person name="Pirro S."/>
            <person name="Miller A.N."/>
            <person name="Quandt A."/>
        </authorList>
    </citation>
    <scope>NUCLEOTIDE SEQUENCE</scope>
    <source>
        <strain evidence="2">GBOQ0MN5Z8</strain>
    </source>
</reference>
<feature type="compositionally biased region" description="Polar residues" evidence="1">
    <location>
        <begin position="280"/>
        <end position="298"/>
    </location>
</feature>
<feature type="compositionally biased region" description="Polar residues" evidence="1">
    <location>
        <begin position="498"/>
        <end position="508"/>
    </location>
</feature>
<feature type="region of interest" description="Disordered" evidence="1">
    <location>
        <begin position="446"/>
        <end position="511"/>
    </location>
</feature>
<organism evidence="2 3">
    <name type="scientific">Glutinoglossum americanum</name>
    <dbReference type="NCBI Taxonomy" id="1670608"/>
    <lineage>
        <taxon>Eukaryota</taxon>
        <taxon>Fungi</taxon>
        <taxon>Dikarya</taxon>
        <taxon>Ascomycota</taxon>
        <taxon>Pezizomycotina</taxon>
        <taxon>Geoglossomycetes</taxon>
        <taxon>Geoglossales</taxon>
        <taxon>Geoglossaceae</taxon>
        <taxon>Glutinoglossum</taxon>
    </lineage>
</organism>
<dbReference type="OrthoDB" id="5409797at2759"/>
<proteinExistence type="predicted"/>
<evidence type="ECO:0000313" key="3">
    <source>
        <dbReference type="Proteomes" id="UP000698800"/>
    </source>
</evidence>
<evidence type="ECO:0000256" key="1">
    <source>
        <dbReference type="SAM" id="MobiDB-lite"/>
    </source>
</evidence>
<protein>
    <submittedName>
        <fullName evidence="2">Uncharacterized protein</fullName>
    </submittedName>
</protein>
<comment type="caution">
    <text evidence="2">The sequence shown here is derived from an EMBL/GenBank/DDBJ whole genome shotgun (WGS) entry which is preliminary data.</text>
</comment>
<accession>A0A9P8L057</accession>
<sequence length="582" mass="65323">MRAVDIRTGAIARVVALANGRRTLEYEVENRDSNLQCWIAAETDKKVSIQWDFTAEHRHYQVDLFADGVFQDTYSGESQFPPGVPDIVHNLVDKGISIGLKDRMFRHQMFFQELIPHRYGKTSARPEVGTIELRIYHDVGNGVTSPPPCTQLARDEDLLEDVFAMENAEAKDPTHSILFKNRTRITRANAKKKNCEVFDFRPGISPWATFKFFYRSKGALNCVELFTMRWCAELHKAALASMGIILLPTPEDFSVRFRSRPPSPPSKALGSLIAFEPSDTPRQGASPRSSQGSESTVQGDLIVGNFIDSSRDPRLQHRNQTREVRAATQVLREGRPQTVGDGNVTEGEEKEDAVQRKESKKRGETMNNSEGSKTCEDGVVWNKSQQPTPRIAELTNAQPYGSKSVFRPTNMTPTSIFGEPSIIGRSRPHWFGTDNNLAVLELRDTPPSLQPVSTSASHGSQPSGDSQPDSQPGSSASYQLPENDTTVSQDSHKRRRSNTPSEIDSNGDSPEMKQFRIDIAILKQDLLKNHQERRQKMAKLVEVIKGRNQEIVDEISKVDRQLTTLEDMFDTDQRGAPQNEQF</sequence>
<dbReference type="EMBL" id="JAGHQL010000072">
    <property type="protein sequence ID" value="KAH0541655.1"/>
    <property type="molecule type" value="Genomic_DNA"/>
</dbReference>
<evidence type="ECO:0000313" key="2">
    <source>
        <dbReference type="EMBL" id="KAH0541655.1"/>
    </source>
</evidence>
<feature type="region of interest" description="Disordered" evidence="1">
    <location>
        <begin position="276"/>
        <end position="380"/>
    </location>
</feature>
<dbReference type="AlphaFoldDB" id="A0A9P8L057"/>
<feature type="compositionally biased region" description="Basic and acidic residues" evidence="1">
    <location>
        <begin position="309"/>
        <end position="325"/>
    </location>
</feature>
<name>A0A9P8L057_9PEZI</name>
<dbReference type="Proteomes" id="UP000698800">
    <property type="component" value="Unassembled WGS sequence"/>
</dbReference>
<feature type="compositionally biased region" description="Low complexity" evidence="1">
    <location>
        <begin position="459"/>
        <end position="475"/>
    </location>
</feature>
<feature type="compositionally biased region" description="Polar residues" evidence="1">
    <location>
        <begin position="476"/>
        <end position="489"/>
    </location>
</feature>
<keyword evidence="3" id="KW-1185">Reference proteome</keyword>